<gene>
    <name evidence="2" type="ORF">PXEA_LOCUS19254</name>
</gene>
<evidence type="ECO:0000256" key="1">
    <source>
        <dbReference type="SAM" id="MobiDB-lite"/>
    </source>
</evidence>
<feature type="compositionally biased region" description="Basic and acidic residues" evidence="1">
    <location>
        <begin position="1"/>
        <end position="12"/>
    </location>
</feature>
<evidence type="ECO:0000313" key="3">
    <source>
        <dbReference type="Proteomes" id="UP000784294"/>
    </source>
</evidence>
<sequence>MSSRQSELDRVGSTRPSRRLAREPAMSNPSEAAFATCPWKGVVGGASFFPKPAWEEVNEVDPIEPSERRPARRPEDANCQAEQVQASGQ</sequence>
<comment type="caution">
    <text evidence="2">The sequence shown here is derived from an EMBL/GenBank/DDBJ whole genome shotgun (WGS) entry which is preliminary data.</text>
</comment>
<dbReference type="AlphaFoldDB" id="A0A3S5AQE4"/>
<feature type="non-terminal residue" evidence="2">
    <location>
        <position position="89"/>
    </location>
</feature>
<feature type="region of interest" description="Disordered" evidence="1">
    <location>
        <begin position="59"/>
        <end position="89"/>
    </location>
</feature>
<reference evidence="2" key="1">
    <citation type="submission" date="2018-11" db="EMBL/GenBank/DDBJ databases">
        <authorList>
            <consortium name="Pathogen Informatics"/>
        </authorList>
    </citation>
    <scope>NUCLEOTIDE SEQUENCE</scope>
</reference>
<dbReference type="Proteomes" id="UP000784294">
    <property type="component" value="Unassembled WGS sequence"/>
</dbReference>
<protein>
    <submittedName>
        <fullName evidence="2">Uncharacterized protein</fullName>
    </submittedName>
</protein>
<accession>A0A3S5AQE4</accession>
<feature type="compositionally biased region" description="Basic and acidic residues" evidence="1">
    <location>
        <begin position="65"/>
        <end position="76"/>
    </location>
</feature>
<organism evidence="2 3">
    <name type="scientific">Protopolystoma xenopodis</name>
    <dbReference type="NCBI Taxonomy" id="117903"/>
    <lineage>
        <taxon>Eukaryota</taxon>
        <taxon>Metazoa</taxon>
        <taxon>Spiralia</taxon>
        <taxon>Lophotrochozoa</taxon>
        <taxon>Platyhelminthes</taxon>
        <taxon>Monogenea</taxon>
        <taxon>Polyopisthocotylea</taxon>
        <taxon>Polystomatidea</taxon>
        <taxon>Polystomatidae</taxon>
        <taxon>Protopolystoma</taxon>
    </lineage>
</organism>
<evidence type="ECO:0000313" key="2">
    <source>
        <dbReference type="EMBL" id="VEL25814.1"/>
    </source>
</evidence>
<name>A0A3S5AQE4_9PLAT</name>
<feature type="region of interest" description="Disordered" evidence="1">
    <location>
        <begin position="1"/>
        <end position="31"/>
    </location>
</feature>
<proteinExistence type="predicted"/>
<dbReference type="EMBL" id="CAAALY010076415">
    <property type="protein sequence ID" value="VEL25814.1"/>
    <property type="molecule type" value="Genomic_DNA"/>
</dbReference>
<feature type="compositionally biased region" description="Polar residues" evidence="1">
    <location>
        <begin position="80"/>
        <end position="89"/>
    </location>
</feature>
<keyword evidence="3" id="KW-1185">Reference proteome</keyword>